<feature type="domain" description="4Fe-4S ferredoxin-type" evidence="9">
    <location>
        <begin position="357"/>
        <end position="386"/>
    </location>
</feature>
<feature type="binding site" evidence="8">
    <location>
        <position position="411"/>
    </location>
    <ligand>
        <name>[4Fe-4S] cluster</name>
        <dbReference type="ChEBI" id="CHEBI:49883"/>
        <label>2</label>
    </ligand>
</feature>
<dbReference type="PROSITE" id="PS00198">
    <property type="entry name" value="4FE4S_FER_1"/>
    <property type="match status" value="1"/>
</dbReference>
<evidence type="ECO:0000256" key="8">
    <source>
        <dbReference type="HAMAP-Rule" id="MF_00461"/>
    </source>
</evidence>
<proteinExistence type="inferred from homology"/>
<dbReference type="NCBIfam" id="TIGR01945">
    <property type="entry name" value="rnfC"/>
    <property type="match status" value="1"/>
</dbReference>
<name>A0A1H5RLP3_9FIRM</name>
<evidence type="ECO:0000313" key="11">
    <source>
        <dbReference type="Proteomes" id="UP000236726"/>
    </source>
</evidence>
<dbReference type="STRING" id="1410661.GCA_000702205_00405"/>
<dbReference type="InterPro" id="IPR010208">
    <property type="entry name" value="Ion_transpt_RnfC/RsxC"/>
</dbReference>
<dbReference type="GO" id="GO:0046872">
    <property type="term" value="F:metal ion binding"/>
    <property type="evidence" value="ECO:0007669"/>
    <property type="project" value="UniProtKB-KW"/>
</dbReference>
<keyword evidence="3 8" id="KW-0479">Metal-binding</keyword>
<gene>
    <name evidence="8" type="primary">rnfC</name>
    <name evidence="10" type="ORF">SAMN05216537_10153</name>
</gene>
<organism evidence="10 11">
    <name type="scientific">Lachnospira multipara</name>
    <dbReference type="NCBI Taxonomy" id="28051"/>
    <lineage>
        <taxon>Bacteria</taxon>
        <taxon>Bacillati</taxon>
        <taxon>Bacillota</taxon>
        <taxon>Clostridia</taxon>
        <taxon>Lachnospirales</taxon>
        <taxon>Lachnospiraceae</taxon>
        <taxon>Lachnospira</taxon>
    </lineage>
</organism>
<evidence type="ECO:0000259" key="9">
    <source>
        <dbReference type="PROSITE" id="PS51379"/>
    </source>
</evidence>
<keyword evidence="8" id="KW-1278">Translocase</keyword>
<sequence>MGKCTFKGGIHPFDGKELSKDKPIKELFPALGEMVFPLSQHIGAPAKPLVNKGDYVLAGQLIAEAGGFVSANIHSSVSGTVKAIEPRTLATGGKCNSIIIENDGEYKEIEYKESKFEDLTREEILDKIKAAGVVGMGGAGFPTNVKLSPKNPENIDYIIINGAECEPYLTSDYRRLLEEGDKVVMGLKIALKLFDHAKGIIAIEDNKPEAIKKMKKLVESEADIEVKELKTKYPQGGERSLIYATTKRDINSSMLPADAGCIVHNVDTAFSIYLAVIEGKPLTKRICTVTGDGVKNPGNFYVWLGTNYRQLLEAAGGPVGEPEKYISGGPMMGFSMYSLDVPVVKGSSSLLVFEEDIVSKIDASACIRCGRCAEGCPEHLLPTKLAEFASRNDEEGFTKFDGMECVMCGSCSYVCPAKRPLTQQIKSMRMRVLANRRKK</sequence>
<feature type="binding site" evidence="8">
    <location>
        <position position="405"/>
    </location>
    <ligand>
        <name>[4Fe-4S] cluster</name>
        <dbReference type="ChEBI" id="CHEBI:49883"/>
        <label>2</label>
    </ligand>
</feature>
<comment type="function">
    <text evidence="8">Part of a membrane-bound complex that couples electron transfer with translocation of ions across the membrane.</text>
</comment>
<comment type="subunit">
    <text evidence="8">The complex is composed of six subunits: RnfA, RnfB, RnfC, RnfD, RnfE and RnfG.</text>
</comment>
<evidence type="ECO:0000256" key="4">
    <source>
        <dbReference type="ARBA" id="ARBA00022737"/>
    </source>
</evidence>
<feature type="binding site" evidence="8">
    <location>
        <position position="415"/>
    </location>
    <ligand>
        <name>[4Fe-4S] cluster</name>
        <dbReference type="ChEBI" id="CHEBI:49883"/>
        <label>1</label>
    </ligand>
</feature>
<comment type="cofactor">
    <cofactor evidence="8">
        <name>[4Fe-4S] cluster</name>
        <dbReference type="ChEBI" id="CHEBI:49883"/>
    </cofactor>
    <text evidence="8">Binds 2 [4Fe-4S] clusters per subunit.</text>
</comment>
<dbReference type="InterPro" id="IPR026902">
    <property type="entry name" value="RnfC_N"/>
</dbReference>
<dbReference type="Gene3D" id="3.40.50.11540">
    <property type="entry name" value="NADH-ubiquinone oxidoreductase 51kDa subunit"/>
    <property type="match status" value="1"/>
</dbReference>
<feature type="binding site" evidence="8">
    <location>
        <position position="366"/>
    </location>
    <ligand>
        <name>[4Fe-4S] cluster</name>
        <dbReference type="ChEBI" id="CHEBI:49883"/>
        <label>1</label>
    </ligand>
</feature>
<dbReference type="PANTHER" id="PTHR43034">
    <property type="entry name" value="ION-TRANSLOCATING OXIDOREDUCTASE COMPLEX SUBUNIT C"/>
    <property type="match status" value="1"/>
</dbReference>
<evidence type="ECO:0000256" key="1">
    <source>
        <dbReference type="ARBA" id="ARBA00022448"/>
    </source>
</evidence>
<keyword evidence="5 8" id="KW-0249">Electron transport</keyword>
<keyword evidence="1 8" id="KW-0813">Transport</keyword>
<evidence type="ECO:0000256" key="2">
    <source>
        <dbReference type="ARBA" id="ARBA00022485"/>
    </source>
</evidence>
<dbReference type="HAMAP" id="MF_00461">
    <property type="entry name" value="RsxC_RnfC"/>
    <property type="match status" value="1"/>
</dbReference>
<keyword evidence="6 8" id="KW-0408">Iron</keyword>
<dbReference type="Pfam" id="PF10531">
    <property type="entry name" value="SLBB"/>
    <property type="match status" value="1"/>
</dbReference>
<dbReference type="InterPro" id="IPR019554">
    <property type="entry name" value="Soluble_ligand-bd"/>
</dbReference>
<reference evidence="10 11" key="1">
    <citation type="submission" date="2016-10" db="EMBL/GenBank/DDBJ databases">
        <authorList>
            <person name="de Groot N.N."/>
        </authorList>
    </citation>
    <scope>NUCLEOTIDE SEQUENCE [LARGE SCALE GENOMIC DNA]</scope>
    <source>
        <strain evidence="10 11">D15d</strain>
    </source>
</reference>
<dbReference type="RefSeq" id="WP_103951985.1">
    <property type="nucleotide sequence ID" value="NZ_FNUL01000001.1"/>
</dbReference>
<feature type="binding site" evidence="8">
    <location>
        <position position="369"/>
    </location>
    <ligand>
        <name>[4Fe-4S] cluster</name>
        <dbReference type="ChEBI" id="CHEBI:49883"/>
        <label>1</label>
    </ligand>
</feature>
<dbReference type="SUPFAM" id="SSF46548">
    <property type="entry name" value="alpha-helical ferredoxin"/>
    <property type="match status" value="1"/>
</dbReference>
<dbReference type="EMBL" id="FNUL01000001">
    <property type="protein sequence ID" value="SEF38638.1"/>
    <property type="molecule type" value="Genomic_DNA"/>
</dbReference>
<keyword evidence="2 8" id="KW-0004">4Fe-4S</keyword>
<dbReference type="PANTHER" id="PTHR43034:SF2">
    <property type="entry name" value="ION-TRANSLOCATING OXIDOREDUCTASE COMPLEX SUBUNIT C"/>
    <property type="match status" value="1"/>
</dbReference>
<dbReference type="InterPro" id="IPR037225">
    <property type="entry name" value="Nuo51_FMN-bd_sf"/>
</dbReference>
<dbReference type="Gene3D" id="3.10.20.600">
    <property type="match status" value="1"/>
</dbReference>
<dbReference type="Gene3D" id="3.30.70.20">
    <property type="match status" value="1"/>
</dbReference>
<evidence type="ECO:0000313" key="10">
    <source>
        <dbReference type="EMBL" id="SEF38638.1"/>
    </source>
</evidence>
<feature type="binding site" evidence="8">
    <location>
        <position position="408"/>
    </location>
    <ligand>
        <name>[4Fe-4S] cluster</name>
        <dbReference type="ChEBI" id="CHEBI:49883"/>
        <label>2</label>
    </ligand>
</feature>
<protein>
    <recommendedName>
        <fullName evidence="8">Ion-translocating oxidoreductase complex subunit C</fullName>
        <ecNumber evidence="8">7.-.-.-</ecNumber>
    </recommendedName>
    <alternativeName>
        <fullName evidence="8">Rnf electron transport complex subunit C</fullName>
    </alternativeName>
</protein>
<keyword evidence="8" id="KW-1003">Cell membrane</keyword>
<dbReference type="NCBIfam" id="NF003454">
    <property type="entry name" value="PRK05035.1"/>
    <property type="match status" value="1"/>
</dbReference>
<dbReference type="AlphaFoldDB" id="A0A1H5RLP3"/>
<dbReference type="GO" id="GO:0022900">
    <property type="term" value="P:electron transport chain"/>
    <property type="evidence" value="ECO:0007669"/>
    <property type="project" value="UniProtKB-UniRule"/>
</dbReference>
<comment type="similarity">
    <text evidence="8">Belongs to the 4Fe4S bacterial-type ferredoxin family. RnfC subfamily.</text>
</comment>
<dbReference type="Pfam" id="PF13375">
    <property type="entry name" value="RnfC_N"/>
    <property type="match status" value="1"/>
</dbReference>
<feature type="binding site" evidence="8">
    <location>
        <position position="372"/>
    </location>
    <ligand>
        <name>[4Fe-4S] cluster</name>
        <dbReference type="ChEBI" id="CHEBI:49883"/>
        <label>1</label>
    </ligand>
</feature>
<dbReference type="InterPro" id="IPR017896">
    <property type="entry name" value="4Fe4S_Fe-S-bd"/>
</dbReference>
<dbReference type="Pfam" id="PF12838">
    <property type="entry name" value="Fer4_7"/>
    <property type="match status" value="1"/>
</dbReference>
<keyword evidence="11" id="KW-1185">Reference proteome</keyword>
<evidence type="ECO:0000256" key="5">
    <source>
        <dbReference type="ARBA" id="ARBA00022982"/>
    </source>
</evidence>
<keyword evidence="8" id="KW-0472">Membrane</keyword>
<feature type="binding site" evidence="8">
    <location>
        <position position="376"/>
    </location>
    <ligand>
        <name>[4Fe-4S] cluster</name>
        <dbReference type="ChEBI" id="CHEBI:49883"/>
        <label>2</label>
    </ligand>
</feature>
<dbReference type="Proteomes" id="UP000236726">
    <property type="component" value="Unassembled WGS sequence"/>
</dbReference>
<comment type="subcellular location">
    <subcellularLocation>
        <location evidence="8">Cell membrane</location>
        <topology evidence="8">Peripheral membrane protein</topology>
    </subcellularLocation>
</comment>
<keyword evidence="4 8" id="KW-0677">Repeat</keyword>
<dbReference type="GO" id="GO:0051539">
    <property type="term" value="F:4 iron, 4 sulfur cluster binding"/>
    <property type="evidence" value="ECO:0007669"/>
    <property type="project" value="UniProtKB-KW"/>
</dbReference>
<evidence type="ECO:0000256" key="7">
    <source>
        <dbReference type="ARBA" id="ARBA00023014"/>
    </source>
</evidence>
<keyword evidence="7 8" id="KW-0411">Iron-sulfur</keyword>
<accession>A0A1H5RLP3</accession>
<feature type="domain" description="4Fe-4S ferredoxin-type" evidence="9">
    <location>
        <begin position="396"/>
        <end position="426"/>
    </location>
</feature>
<dbReference type="EC" id="7.-.-.-" evidence="8"/>
<dbReference type="GO" id="GO:0005886">
    <property type="term" value="C:plasma membrane"/>
    <property type="evidence" value="ECO:0007669"/>
    <property type="project" value="UniProtKB-SubCell"/>
</dbReference>
<dbReference type="GO" id="GO:0009055">
    <property type="term" value="F:electron transfer activity"/>
    <property type="evidence" value="ECO:0007669"/>
    <property type="project" value="InterPro"/>
</dbReference>
<dbReference type="InterPro" id="IPR011538">
    <property type="entry name" value="Nuo51_FMN-bd"/>
</dbReference>
<dbReference type="Pfam" id="PF01512">
    <property type="entry name" value="Complex1_51K"/>
    <property type="match status" value="1"/>
</dbReference>
<dbReference type="SUPFAM" id="SSF142019">
    <property type="entry name" value="Nqo1 FMN-binding domain-like"/>
    <property type="match status" value="1"/>
</dbReference>
<dbReference type="InterPro" id="IPR017900">
    <property type="entry name" value="4Fe4S_Fe_S_CS"/>
</dbReference>
<dbReference type="PROSITE" id="PS51379">
    <property type="entry name" value="4FE4S_FER_2"/>
    <property type="match status" value="2"/>
</dbReference>
<evidence type="ECO:0000256" key="6">
    <source>
        <dbReference type="ARBA" id="ARBA00023004"/>
    </source>
</evidence>
<evidence type="ECO:0000256" key="3">
    <source>
        <dbReference type="ARBA" id="ARBA00022723"/>
    </source>
</evidence>